<reference evidence="1 2" key="1">
    <citation type="submission" date="2015-09" db="EMBL/GenBank/DDBJ databases">
        <title>Sorangium comparison.</title>
        <authorList>
            <person name="Zaburannyi N."/>
            <person name="Bunk B."/>
            <person name="Overmann J."/>
            <person name="Mueller R."/>
        </authorList>
    </citation>
    <scope>NUCLEOTIDE SEQUENCE [LARGE SCALE GENOMIC DNA]</scope>
    <source>
        <strain evidence="1 2">So ce26</strain>
    </source>
</reference>
<name>A0A2L0EX02_SORCE</name>
<dbReference type="RefSeq" id="WP_104982435.1">
    <property type="nucleotide sequence ID" value="NZ_CP012673.1"/>
</dbReference>
<sequence>MTTRRVTRESSERVEISFSELARQLGEAYSRGASDMRANFDALGRLLEAREGTIRDQGKQLFDLASRFQEVLEKLNLLSEKTAQVVLLDAQKEIAIKRLESSASRDREILDLLKPVAQRGIALLGTGAAAVVPAAIKKTLERVLESEQLCAAIQAHVGTEAWVAFVEWAAALG</sequence>
<accession>A0A2L0EX02</accession>
<proteinExistence type="predicted"/>
<dbReference type="Proteomes" id="UP000238348">
    <property type="component" value="Chromosome"/>
</dbReference>
<evidence type="ECO:0000313" key="1">
    <source>
        <dbReference type="EMBL" id="AUX43816.1"/>
    </source>
</evidence>
<gene>
    <name evidence="1" type="ORF">SOCE26_052710</name>
</gene>
<organism evidence="1 2">
    <name type="scientific">Sorangium cellulosum</name>
    <name type="common">Polyangium cellulosum</name>
    <dbReference type="NCBI Taxonomy" id="56"/>
    <lineage>
        <taxon>Bacteria</taxon>
        <taxon>Pseudomonadati</taxon>
        <taxon>Myxococcota</taxon>
        <taxon>Polyangia</taxon>
        <taxon>Polyangiales</taxon>
        <taxon>Polyangiaceae</taxon>
        <taxon>Sorangium</taxon>
    </lineage>
</organism>
<protein>
    <submittedName>
        <fullName evidence="1">Uncharacterized protein</fullName>
    </submittedName>
</protein>
<dbReference type="AlphaFoldDB" id="A0A2L0EX02"/>
<dbReference type="EMBL" id="CP012673">
    <property type="protein sequence ID" value="AUX43816.1"/>
    <property type="molecule type" value="Genomic_DNA"/>
</dbReference>
<evidence type="ECO:0000313" key="2">
    <source>
        <dbReference type="Proteomes" id="UP000238348"/>
    </source>
</evidence>